<evidence type="ECO:0000256" key="1">
    <source>
        <dbReference type="SAM" id="Phobius"/>
    </source>
</evidence>
<dbReference type="RefSeq" id="WP_344871374.1">
    <property type="nucleotide sequence ID" value="NZ_BAABAL010000005.1"/>
</dbReference>
<feature type="transmembrane region" description="Helical" evidence="1">
    <location>
        <begin position="65"/>
        <end position="83"/>
    </location>
</feature>
<organism evidence="2 3">
    <name type="scientific">Allokutzneria multivorans</name>
    <dbReference type="NCBI Taxonomy" id="1142134"/>
    <lineage>
        <taxon>Bacteria</taxon>
        <taxon>Bacillati</taxon>
        <taxon>Actinomycetota</taxon>
        <taxon>Actinomycetes</taxon>
        <taxon>Pseudonocardiales</taxon>
        <taxon>Pseudonocardiaceae</taxon>
        <taxon>Allokutzneria</taxon>
    </lineage>
</organism>
<keyword evidence="1" id="KW-0472">Membrane</keyword>
<feature type="transmembrane region" description="Helical" evidence="1">
    <location>
        <begin position="95"/>
        <end position="114"/>
    </location>
</feature>
<sequence>MEFQQQAAPPAPAHDPLAVALGNASLLGVGYVLAGRRKLAVFTGIVTVLLVVLLGVLFRSTWFEVVVLLWWLFLIAHGWRLAGGRAQRTSVRRERGIALGFAVPVLLIVGLLRVDSAMLWSTVSEARGSGDCARALAALDRMWFGHHVVDAPMTVKGEDTVHACQKLGATKNKFALALTGDVESMKVGFQDSAMVRRDLPGHEQMVDVVLDGFFGGLPTKEPCDTLSITDGLRAMKLSGSVADRSAHTVARVEPAALVGCGDQLMATQSWARARTRYEQLLSQYPGTEFTARAQDGIKRAAVAIELAYVSSLGQSYCSRPAAYSGAAPYGPGVNRSLVYGTSMHSYTSKFPAEWIAKNVSDAVLVLCAGAQDYGAHVKTCAYRNQTTNARENISFHTIAIPLTAYELRTGRQVFQTTVEIGGTSCPFFVPGRDINESLQSYVTPSDDQVRDAFSYVVNE</sequence>
<protein>
    <submittedName>
        <fullName evidence="2">Uncharacterized protein</fullName>
    </submittedName>
</protein>
<name>A0ABP7R7Q2_9PSEU</name>
<feature type="transmembrane region" description="Helical" evidence="1">
    <location>
        <begin position="17"/>
        <end position="34"/>
    </location>
</feature>
<keyword evidence="3" id="KW-1185">Reference proteome</keyword>
<accession>A0ABP7R7Q2</accession>
<gene>
    <name evidence="2" type="ORF">GCM10022247_10500</name>
</gene>
<evidence type="ECO:0000313" key="3">
    <source>
        <dbReference type="Proteomes" id="UP001501747"/>
    </source>
</evidence>
<dbReference type="EMBL" id="BAABAL010000005">
    <property type="protein sequence ID" value="GAA3993121.1"/>
    <property type="molecule type" value="Genomic_DNA"/>
</dbReference>
<comment type="caution">
    <text evidence="2">The sequence shown here is derived from an EMBL/GenBank/DDBJ whole genome shotgun (WGS) entry which is preliminary data.</text>
</comment>
<proteinExistence type="predicted"/>
<feature type="transmembrane region" description="Helical" evidence="1">
    <location>
        <begin position="39"/>
        <end position="59"/>
    </location>
</feature>
<keyword evidence="1" id="KW-0812">Transmembrane</keyword>
<dbReference type="Proteomes" id="UP001501747">
    <property type="component" value="Unassembled WGS sequence"/>
</dbReference>
<reference evidence="3" key="1">
    <citation type="journal article" date="2019" name="Int. J. Syst. Evol. Microbiol.">
        <title>The Global Catalogue of Microorganisms (GCM) 10K type strain sequencing project: providing services to taxonomists for standard genome sequencing and annotation.</title>
        <authorList>
            <consortium name="The Broad Institute Genomics Platform"/>
            <consortium name="The Broad Institute Genome Sequencing Center for Infectious Disease"/>
            <person name="Wu L."/>
            <person name="Ma J."/>
        </authorList>
    </citation>
    <scope>NUCLEOTIDE SEQUENCE [LARGE SCALE GENOMIC DNA]</scope>
    <source>
        <strain evidence="3">JCM 17342</strain>
    </source>
</reference>
<evidence type="ECO:0000313" key="2">
    <source>
        <dbReference type="EMBL" id="GAA3993121.1"/>
    </source>
</evidence>
<keyword evidence="1" id="KW-1133">Transmembrane helix</keyword>